<evidence type="ECO:0000256" key="5">
    <source>
        <dbReference type="ARBA" id="ARBA00023136"/>
    </source>
</evidence>
<dbReference type="GO" id="GO:0016020">
    <property type="term" value="C:membrane"/>
    <property type="evidence" value="ECO:0007669"/>
    <property type="project" value="UniProtKB-SubCell"/>
</dbReference>
<evidence type="ECO:0000313" key="8">
    <source>
        <dbReference type="Proteomes" id="UP000321456"/>
    </source>
</evidence>
<evidence type="ECO:0000256" key="6">
    <source>
        <dbReference type="SAM" id="Coils"/>
    </source>
</evidence>
<comment type="caution">
    <text evidence="7">The sequence shown here is derived from an EMBL/GenBank/DDBJ whole genome shotgun (WGS) entry which is preliminary data.</text>
</comment>
<sequence length="181" mass="20688">MSYLFFLIAIPLLLLIFVYNNLISKKNKVLEAFSSIDVIFKKRTDLIPRLVSTVKGYMKHERETLTEITKIREQIINDNLDSDQRVVLENKMDGMLGKLNIAVEAYPDLKAGENFLQLQASLNEVEEQLSAARRAYNAAVNDFNNAIEMFPSNIIAKLMGYKQKLLFKIDPSETKPPVISF</sequence>
<dbReference type="RefSeq" id="WP_147743610.1">
    <property type="nucleotide sequence ID" value="NZ_VRUR01000002.1"/>
</dbReference>
<reference evidence="7 8" key="1">
    <citation type="submission" date="2019-08" db="EMBL/GenBank/DDBJ databases">
        <title>Professor.</title>
        <authorList>
            <person name="Park J.S."/>
        </authorList>
    </citation>
    <scope>NUCLEOTIDE SEQUENCE [LARGE SCALE GENOMIC DNA]</scope>
    <source>
        <strain evidence="7 8">176CP5-101</strain>
    </source>
</reference>
<dbReference type="InterPro" id="IPR023353">
    <property type="entry name" value="LemA-like_dom_sf"/>
</dbReference>
<keyword evidence="3" id="KW-0812">Transmembrane</keyword>
<dbReference type="PANTHER" id="PTHR34478">
    <property type="entry name" value="PROTEIN LEMA"/>
    <property type="match status" value="1"/>
</dbReference>
<evidence type="ECO:0000256" key="4">
    <source>
        <dbReference type="ARBA" id="ARBA00022989"/>
    </source>
</evidence>
<protein>
    <submittedName>
        <fullName evidence="7">LemA family protein</fullName>
    </submittedName>
</protein>
<proteinExistence type="inferred from homology"/>
<evidence type="ECO:0000256" key="1">
    <source>
        <dbReference type="ARBA" id="ARBA00004167"/>
    </source>
</evidence>
<organism evidence="7 8">
    <name type="scientific">Flagellimonas hymeniacidonis</name>
    <dbReference type="NCBI Taxonomy" id="2603628"/>
    <lineage>
        <taxon>Bacteria</taxon>
        <taxon>Pseudomonadati</taxon>
        <taxon>Bacteroidota</taxon>
        <taxon>Flavobacteriia</taxon>
        <taxon>Flavobacteriales</taxon>
        <taxon>Flavobacteriaceae</taxon>
        <taxon>Flagellimonas</taxon>
    </lineage>
</organism>
<gene>
    <name evidence="7" type="ORF">FVB32_09740</name>
</gene>
<evidence type="ECO:0000313" key="7">
    <source>
        <dbReference type="EMBL" id="TXN34874.1"/>
    </source>
</evidence>
<keyword evidence="5" id="KW-0472">Membrane</keyword>
<keyword evidence="4" id="KW-1133">Transmembrane helix</keyword>
<dbReference type="Proteomes" id="UP000321456">
    <property type="component" value="Unassembled WGS sequence"/>
</dbReference>
<name>A0A5C8V075_9FLAO</name>
<accession>A0A5C8V075</accession>
<feature type="coiled-coil region" evidence="6">
    <location>
        <begin position="115"/>
        <end position="142"/>
    </location>
</feature>
<dbReference type="Pfam" id="PF04011">
    <property type="entry name" value="LemA"/>
    <property type="match status" value="1"/>
</dbReference>
<comment type="similarity">
    <text evidence="2">Belongs to the LemA family.</text>
</comment>
<dbReference type="InterPro" id="IPR007156">
    <property type="entry name" value="MamQ_LemA"/>
</dbReference>
<dbReference type="AlphaFoldDB" id="A0A5C8V075"/>
<keyword evidence="8" id="KW-1185">Reference proteome</keyword>
<evidence type="ECO:0000256" key="2">
    <source>
        <dbReference type="ARBA" id="ARBA00008854"/>
    </source>
</evidence>
<comment type="subcellular location">
    <subcellularLocation>
        <location evidence="1">Membrane</location>
        <topology evidence="1">Single-pass membrane protein</topology>
    </subcellularLocation>
</comment>
<keyword evidence="6" id="KW-0175">Coiled coil</keyword>
<dbReference type="SUPFAM" id="SSF140478">
    <property type="entry name" value="LemA-like"/>
    <property type="match status" value="1"/>
</dbReference>
<dbReference type="PANTHER" id="PTHR34478:SF1">
    <property type="entry name" value="PROTEIN LEMA"/>
    <property type="match status" value="1"/>
</dbReference>
<dbReference type="EMBL" id="VRUR01000002">
    <property type="protein sequence ID" value="TXN34874.1"/>
    <property type="molecule type" value="Genomic_DNA"/>
</dbReference>
<evidence type="ECO:0000256" key="3">
    <source>
        <dbReference type="ARBA" id="ARBA00022692"/>
    </source>
</evidence>
<dbReference type="Gene3D" id="1.20.1440.20">
    <property type="entry name" value="LemA-like domain"/>
    <property type="match status" value="1"/>
</dbReference>